<keyword evidence="2" id="KW-0489">Methyltransferase</keyword>
<evidence type="ECO:0000313" key="3">
    <source>
        <dbReference type="Proteomes" id="UP001595724"/>
    </source>
</evidence>
<reference evidence="3" key="1">
    <citation type="journal article" date="2019" name="Int. J. Syst. Evol. Microbiol.">
        <title>The Global Catalogue of Microorganisms (GCM) 10K type strain sequencing project: providing services to taxonomists for standard genome sequencing and annotation.</title>
        <authorList>
            <consortium name="The Broad Institute Genomics Platform"/>
            <consortium name="The Broad Institute Genome Sequencing Center for Infectious Disease"/>
            <person name="Wu L."/>
            <person name="Ma J."/>
        </authorList>
    </citation>
    <scope>NUCLEOTIDE SEQUENCE [LARGE SCALE GENOMIC DNA]</scope>
    <source>
        <strain evidence="3">KCTC 42211</strain>
    </source>
</reference>
<proteinExistence type="predicted"/>
<feature type="domain" description="Methyltransferase type 11" evidence="1">
    <location>
        <begin position="80"/>
        <end position="122"/>
    </location>
</feature>
<dbReference type="GO" id="GO:0008168">
    <property type="term" value="F:methyltransferase activity"/>
    <property type="evidence" value="ECO:0007669"/>
    <property type="project" value="UniProtKB-KW"/>
</dbReference>
<name>A0ABV7USJ5_9GAMM</name>
<sequence length="217" mass="23523">MPPLSATGQPASPRDWFRTDAGLAVLESERPAVERALAERPALPWLWLGPVEQVTPVDGSGLHLVASADGWSGDARCGLPLPLASESIGVVVLQHVAARGREGRGLFAECARVLAPGGRLWIFALNPLAPYRWYWRGAGLGAAEPLTWRRRMREAGLTPEPVSRGLGPRWQVRVAHEPQDGPGVRAAYAICAEKRAWPLTPVRQRLRLPLPEGIPAA</sequence>
<dbReference type="SUPFAM" id="SSF53335">
    <property type="entry name" value="S-adenosyl-L-methionine-dependent methyltransferases"/>
    <property type="match status" value="1"/>
</dbReference>
<dbReference type="GO" id="GO:0032259">
    <property type="term" value="P:methylation"/>
    <property type="evidence" value="ECO:0007669"/>
    <property type="project" value="UniProtKB-KW"/>
</dbReference>
<gene>
    <name evidence="2" type="ORF">ACFOM9_07690</name>
</gene>
<keyword evidence="3" id="KW-1185">Reference proteome</keyword>
<dbReference type="EMBL" id="JBHRYF010000004">
    <property type="protein sequence ID" value="MFC3659955.1"/>
    <property type="molecule type" value="Genomic_DNA"/>
</dbReference>
<dbReference type="InterPro" id="IPR013216">
    <property type="entry name" value="Methyltransf_11"/>
</dbReference>
<protein>
    <submittedName>
        <fullName evidence="2">Methyltransferase domain-containing protein</fullName>
    </submittedName>
</protein>
<organism evidence="2 3">
    <name type="scientific">Luteimonas notoginsengisoli</name>
    <dbReference type="NCBI Taxonomy" id="1578200"/>
    <lineage>
        <taxon>Bacteria</taxon>
        <taxon>Pseudomonadati</taxon>
        <taxon>Pseudomonadota</taxon>
        <taxon>Gammaproteobacteria</taxon>
        <taxon>Lysobacterales</taxon>
        <taxon>Lysobacteraceae</taxon>
        <taxon>Luteimonas</taxon>
    </lineage>
</organism>
<evidence type="ECO:0000259" key="1">
    <source>
        <dbReference type="Pfam" id="PF08241"/>
    </source>
</evidence>
<evidence type="ECO:0000313" key="2">
    <source>
        <dbReference type="EMBL" id="MFC3659955.1"/>
    </source>
</evidence>
<dbReference type="RefSeq" id="WP_386708527.1">
    <property type="nucleotide sequence ID" value="NZ_JBHRYF010000004.1"/>
</dbReference>
<dbReference type="InterPro" id="IPR029063">
    <property type="entry name" value="SAM-dependent_MTases_sf"/>
</dbReference>
<comment type="caution">
    <text evidence="2">The sequence shown here is derived from an EMBL/GenBank/DDBJ whole genome shotgun (WGS) entry which is preliminary data.</text>
</comment>
<dbReference type="Pfam" id="PF08241">
    <property type="entry name" value="Methyltransf_11"/>
    <property type="match status" value="1"/>
</dbReference>
<keyword evidence="2" id="KW-0808">Transferase</keyword>
<dbReference type="Gene3D" id="3.40.50.150">
    <property type="entry name" value="Vaccinia Virus protein VP39"/>
    <property type="match status" value="1"/>
</dbReference>
<dbReference type="Proteomes" id="UP001595724">
    <property type="component" value="Unassembled WGS sequence"/>
</dbReference>
<accession>A0ABV7USJ5</accession>